<reference evidence="1" key="1">
    <citation type="submission" date="2013-11" db="EMBL/GenBank/DDBJ databases">
        <title>Draft genome sequence of the broad-host-range Rhizobium sp. LPU83 strain, a member of the low-genetic diversity Oregon-like Rhizobium sp. group.</title>
        <authorList>
            <person name="Wibberg D."/>
            <person name="Puehler A."/>
            <person name="Schlueter A."/>
        </authorList>
    </citation>
    <scope>NUCLEOTIDE SEQUENCE [LARGE SCALE GENOMIC DNA]</scope>
    <source>
        <strain evidence="1">LPU83</strain>
        <plasmid evidence="1">pLPU83c</plasmid>
    </source>
</reference>
<dbReference type="Proteomes" id="UP000019443">
    <property type="component" value="Plasmid pLPU83c"/>
</dbReference>
<dbReference type="HOGENOM" id="CLU_219456_0_0_5"/>
<evidence type="ECO:0000313" key="2">
    <source>
        <dbReference type="Proteomes" id="UP000019443"/>
    </source>
</evidence>
<keyword evidence="1" id="KW-0614">Plasmid</keyword>
<organism evidence="1 2">
    <name type="scientific">Rhizobium favelukesii</name>
    <dbReference type="NCBI Taxonomy" id="348824"/>
    <lineage>
        <taxon>Bacteria</taxon>
        <taxon>Pseudomonadati</taxon>
        <taxon>Pseudomonadota</taxon>
        <taxon>Alphaproteobacteria</taxon>
        <taxon>Hyphomicrobiales</taxon>
        <taxon>Rhizobiaceae</taxon>
        <taxon>Rhizobium/Agrobacterium group</taxon>
        <taxon>Rhizobium</taxon>
    </lineage>
</organism>
<sequence length="32" mass="3841">MIEIWFQDEAPIGQKNKITLRWVKRGTRPTRA</sequence>
<accession>W6RLW1</accession>
<keyword evidence="2" id="KW-1185">Reference proteome</keyword>
<dbReference type="AlphaFoldDB" id="W6RLW1"/>
<evidence type="ECO:0000313" key="1">
    <source>
        <dbReference type="EMBL" id="CDM61230.1"/>
    </source>
</evidence>
<dbReference type="KEGG" id="rhl:LPU83_pLPU83c_0668"/>
<name>W6RLW1_9HYPH</name>
<geneLocation type="plasmid" evidence="1 2">
    <name>pLPU83c</name>
</geneLocation>
<evidence type="ECO:0008006" key="3">
    <source>
        <dbReference type="Google" id="ProtNLM"/>
    </source>
</evidence>
<dbReference type="EMBL" id="HG916854">
    <property type="protein sequence ID" value="CDM61230.1"/>
    <property type="molecule type" value="Genomic_DNA"/>
</dbReference>
<protein>
    <recommendedName>
        <fullName evidence="3">Transposase</fullName>
    </recommendedName>
</protein>
<gene>
    <name evidence="1" type="ORF">LPU83_pLPU83c_0668</name>
</gene>
<dbReference type="PATRIC" id="fig|348824.6.peg.5430"/>
<proteinExistence type="predicted"/>